<sequence length="148" mass="16123">MNATTPDPDEYLLGDLPRPKPRRQTTVKRAERATRKQEALRMRVAGVTPDAIAAAMKVHPSTVYAWIRDALAAVPREEAEELRLLELDRLDALMRAVWADAMAGDTKAIDAVLRIMARRASLLNLDAAPTAGLEAVGTLLDRLVGGEG</sequence>
<proteinExistence type="predicted"/>
<organism evidence="2 3">
    <name type="scientific">Agromyces indicus</name>
    <dbReference type="NCBI Taxonomy" id="758919"/>
    <lineage>
        <taxon>Bacteria</taxon>
        <taxon>Bacillati</taxon>
        <taxon>Actinomycetota</taxon>
        <taxon>Actinomycetes</taxon>
        <taxon>Micrococcales</taxon>
        <taxon>Microbacteriaceae</taxon>
        <taxon>Agromyces</taxon>
    </lineage>
</organism>
<accession>A0ABU1FK17</accession>
<name>A0ABU1FK17_9MICO</name>
<dbReference type="Pfam" id="PF13384">
    <property type="entry name" value="HTH_23"/>
    <property type="match status" value="1"/>
</dbReference>
<protein>
    <submittedName>
        <fullName evidence="2">Helix-turn-helix domain-containing protein</fullName>
    </submittedName>
</protein>
<evidence type="ECO:0000313" key="3">
    <source>
        <dbReference type="Proteomes" id="UP001260072"/>
    </source>
</evidence>
<dbReference type="EMBL" id="JAVKGS010000002">
    <property type="protein sequence ID" value="MDR5692099.1"/>
    <property type="molecule type" value="Genomic_DNA"/>
</dbReference>
<keyword evidence="3" id="KW-1185">Reference proteome</keyword>
<dbReference type="RefSeq" id="WP_310520638.1">
    <property type="nucleotide sequence ID" value="NZ_BAABBS010000002.1"/>
</dbReference>
<dbReference type="Proteomes" id="UP001260072">
    <property type="component" value="Unassembled WGS sequence"/>
</dbReference>
<evidence type="ECO:0000313" key="2">
    <source>
        <dbReference type="EMBL" id="MDR5692099.1"/>
    </source>
</evidence>
<reference evidence="3" key="1">
    <citation type="submission" date="2023-07" db="EMBL/GenBank/DDBJ databases">
        <title>Description of three actinobacteria isolated from air of manufacturing shop in a pharmaceutical factory.</title>
        <authorList>
            <person name="Zhang D.-F."/>
        </authorList>
    </citation>
    <scope>NUCLEOTIDE SEQUENCE [LARGE SCALE GENOMIC DNA]</scope>
    <source>
        <strain evidence="3">CCTCC AB 2011122</strain>
    </source>
</reference>
<evidence type="ECO:0000256" key="1">
    <source>
        <dbReference type="SAM" id="MobiDB-lite"/>
    </source>
</evidence>
<feature type="region of interest" description="Disordered" evidence="1">
    <location>
        <begin position="1"/>
        <end position="35"/>
    </location>
</feature>
<comment type="caution">
    <text evidence="2">The sequence shown here is derived from an EMBL/GenBank/DDBJ whole genome shotgun (WGS) entry which is preliminary data.</text>
</comment>
<gene>
    <name evidence="2" type="ORF">RH861_08485</name>
</gene>